<dbReference type="EMBL" id="BQFW01000003">
    <property type="protein sequence ID" value="GJJ69764.1"/>
    <property type="molecule type" value="Genomic_DNA"/>
</dbReference>
<keyword evidence="3" id="KW-1185">Reference proteome</keyword>
<comment type="caution">
    <text evidence="2">The sequence shown here is derived from an EMBL/GenBank/DDBJ whole genome shotgun (WGS) entry which is preliminary data.</text>
</comment>
<evidence type="ECO:0000313" key="2">
    <source>
        <dbReference type="EMBL" id="GJJ69764.1"/>
    </source>
</evidence>
<reference evidence="2" key="1">
    <citation type="submission" date="2021-11" db="EMBL/GenBank/DDBJ databases">
        <authorList>
            <person name="Herlambang A."/>
            <person name="Guo Y."/>
            <person name="Takashima Y."/>
            <person name="Nishizawa T."/>
        </authorList>
    </citation>
    <scope>NUCLEOTIDE SEQUENCE</scope>
    <source>
        <strain evidence="2">E1425</strain>
    </source>
</reference>
<accession>A0A9P3H452</accession>
<proteinExistence type="predicted"/>
<dbReference type="Proteomes" id="UP000827284">
    <property type="component" value="Unassembled WGS sequence"/>
</dbReference>
<organism evidence="2 3">
    <name type="scientific">Entomortierella parvispora</name>
    <dbReference type="NCBI Taxonomy" id="205924"/>
    <lineage>
        <taxon>Eukaryota</taxon>
        <taxon>Fungi</taxon>
        <taxon>Fungi incertae sedis</taxon>
        <taxon>Mucoromycota</taxon>
        <taxon>Mortierellomycotina</taxon>
        <taxon>Mortierellomycetes</taxon>
        <taxon>Mortierellales</taxon>
        <taxon>Mortierellaceae</taxon>
        <taxon>Entomortierella</taxon>
    </lineage>
</organism>
<name>A0A9P3H452_9FUNG</name>
<gene>
    <name evidence="2" type="ORF">EMPS_02112</name>
</gene>
<feature type="compositionally biased region" description="Basic and acidic residues" evidence="1">
    <location>
        <begin position="9"/>
        <end position="23"/>
    </location>
</feature>
<evidence type="ECO:0000313" key="3">
    <source>
        <dbReference type="Proteomes" id="UP000827284"/>
    </source>
</evidence>
<evidence type="ECO:0000256" key="1">
    <source>
        <dbReference type="SAM" id="MobiDB-lite"/>
    </source>
</evidence>
<reference evidence="2" key="2">
    <citation type="journal article" date="2022" name="Microbiol. Resour. Announc.">
        <title>Whole-Genome Sequence of Entomortierella parvispora E1425, a Mucoromycotan Fungus Associated with Burkholderiaceae-Related Endosymbiotic Bacteria.</title>
        <authorList>
            <person name="Herlambang A."/>
            <person name="Guo Y."/>
            <person name="Takashima Y."/>
            <person name="Narisawa K."/>
            <person name="Ohta H."/>
            <person name="Nishizawa T."/>
        </authorList>
    </citation>
    <scope>NUCLEOTIDE SEQUENCE</scope>
    <source>
        <strain evidence="2">E1425</strain>
    </source>
</reference>
<feature type="region of interest" description="Disordered" evidence="1">
    <location>
        <begin position="1"/>
        <end position="83"/>
    </location>
</feature>
<dbReference type="AlphaFoldDB" id="A0A9P3H452"/>
<feature type="compositionally biased region" description="Polar residues" evidence="1">
    <location>
        <begin position="53"/>
        <end position="62"/>
    </location>
</feature>
<protein>
    <submittedName>
        <fullName evidence="2">Uncharacterized protein</fullName>
    </submittedName>
</protein>
<sequence length="205" mass="21872">MHHHGCKWYVKESQEARKAKGKSENTAPSLFSAVPGARGAAATSFDQHVPEGSPQSPSPTINTEKEKQPNPTAPQPKVPEASRRFWSPEDAIAAATKAACISKLDNLEQKVAAACDNVLKDFEQIVTNAVKAACDGILKDLEETIAATARAECNAMFLGIRQGMDSLSGEMRSLKENSFELTRLLADLVGSPAESQPEIPGVGDA</sequence>